<comment type="subcellular location">
    <subcellularLocation>
        <location evidence="1">Cell outer membrane</location>
    </subcellularLocation>
</comment>
<keyword evidence="3 6" id="KW-0732">Signal</keyword>
<dbReference type="OrthoDB" id="9792139at2"/>
<dbReference type="STRING" id="688867.SAMN05660236_4968"/>
<dbReference type="Pfam" id="PF14322">
    <property type="entry name" value="SusD-like_3"/>
    <property type="match status" value="1"/>
</dbReference>
<name>A0A1T5MC84_9BACT</name>
<reference evidence="9 10" key="1">
    <citation type="submission" date="2017-02" db="EMBL/GenBank/DDBJ databases">
        <authorList>
            <person name="Peterson S.W."/>
        </authorList>
    </citation>
    <scope>NUCLEOTIDE SEQUENCE [LARGE SCALE GENOMIC DNA]</scope>
    <source>
        <strain evidence="9 10">DSM 25262</strain>
    </source>
</reference>
<evidence type="ECO:0000256" key="1">
    <source>
        <dbReference type="ARBA" id="ARBA00004442"/>
    </source>
</evidence>
<dbReference type="Proteomes" id="UP000190961">
    <property type="component" value="Unassembled WGS sequence"/>
</dbReference>
<organism evidence="9 10">
    <name type="scientific">Ohtaekwangia koreensis</name>
    <dbReference type="NCBI Taxonomy" id="688867"/>
    <lineage>
        <taxon>Bacteria</taxon>
        <taxon>Pseudomonadati</taxon>
        <taxon>Bacteroidota</taxon>
        <taxon>Cytophagia</taxon>
        <taxon>Cytophagales</taxon>
        <taxon>Fulvivirgaceae</taxon>
        <taxon>Ohtaekwangia</taxon>
    </lineage>
</organism>
<evidence type="ECO:0000256" key="2">
    <source>
        <dbReference type="ARBA" id="ARBA00006275"/>
    </source>
</evidence>
<dbReference type="SUPFAM" id="SSF48452">
    <property type="entry name" value="TPR-like"/>
    <property type="match status" value="1"/>
</dbReference>
<dbReference type="CDD" id="cd08977">
    <property type="entry name" value="SusD"/>
    <property type="match status" value="1"/>
</dbReference>
<dbReference type="InterPro" id="IPR033985">
    <property type="entry name" value="SusD-like_N"/>
</dbReference>
<dbReference type="EMBL" id="FUZU01000004">
    <property type="protein sequence ID" value="SKC85810.1"/>
    <property type="molecule type" value="Genomic_DNA"/>
</dbReference>
<accession>A0A1T5MC84</accession>
<feature type="domain" description="RagB/SusD" evidence="7">
    <location>
        <begin position="265"/>
        <end position="509"/>
    </location>
</feature>
<feature type="domain" description="SusD-like N-terminal" evidence="8">
    <location>
        <begin position="24"/>
        <end position="219"/>
    </location>
</feature>
<dbReference type="GO" id="GO:0009279">
    <property type="term" value="C:cell outer membrane"/>
    <property type="evidence" value="ECO:0007669"/>
    <property type="project" value="UniProtKB-SubCell"/>
</dbReference>
<evidence type="ECO:0000313" key="10">
    <source>
        <dbReference type="Proteomes" id="UP000190961"/>
    </source>
</evidence>
<dbReference type="AlphaFoldDB" id="A0A1T5MC84"/>
<comment type="similarity">
    <text evidence="2">Belongs to the SusD family.</text>
</comment>
<dbReference type="InterPro" id="IPR012944">
    <property type="entry name" value="SusD_RagB_dom"/>
</dbReference>
<feature type="signal peptide" evidence="6">
    <location>
        <begin position="1"/>
        <end position="18"/>
    </location>
</feature>
<keyword evidence="5" id="KW-0998">Cell outer membrane</keyword>
<keyword evidence="4" id="KW-0472">Membrane</keyword>
<evidence type="ECO:0000256" key="6">
    <source>
        <dbReference type="SAM" id="SignalP"/>
    </source>
</evidence>
<gene>
    <name evidence="9" type="ORF">SAMN05660236_4968</name>
</gene>
<evidence type="ECO:0000256" key="5">
    <source>
        <dbReference type="ARBA" id="ARBA00023237"/>
    </source>
</evidence>
<evidence type="ECO:0000259" key="8">
    <source>
        <dbReference type="Pfam" id="PF14322"/>
    </source>
</evidence>
<dbReference type="Gene3D" id="1.25.40.390">
    <property type="match status" value="1"/>
</dbReference>
<evidence type="ECO:0000256" key="4">
    <source>
        <dbReference type="ARBA" id="ARBA00023136"/>
    </source>
</evidence>
<feature type="chain" id="PRO_5012075193" evidence="6">
    <location>
        <begin position="19"/>
        <end position="510"/>
    </location>
</feature>
<dbReference type="RefSeq" id="WP_079689484.1">
    <property type="nucleotide sequence ID" value="NZ_FUZU01000004.1"/>
</dbReference>
<keyword evidence="10" id="KW-1185">Reference proteome</keyword>
<protein>
    <submittedName>
        <fullName evidence="9">Starch-binding associating with outer membrane</fullName>
    </submittedName>
</protein>
<evidence type="ECO:0000259" key="7">
    <source>
        <dbReference type="Pfam" id="PF07980"/>
    </source>
</evidence>
<dbReference type="Pfam" id="PF07980">
    <property type="entry name" value="SusD_RagB"/>
    <property type="match status" value="1"/>
</dbReference>
<sequence>MKKSIYILSLFAILEVAASCSEDLLDQKNPNSLTVTEFWKTEQDAQNGLNAAYAMFYKTGSWSRWMYFRYDLTSDEGFSNSPWTELADWTRFQYVNYNFWEGNNNSWRDHYKAVFRCNQVLANVPLIEFDATKKERILAQAKFLRAFYYFNMAILWEDVPLVLEPSEPDDLPVQNTQAEVWAQVEKDLTEASQVLPGKWEISGEVGRPTKGAALALLGKAHMQQREWPEAKAALDYLVTGEGKGFYGLVPNYKDNFTHTNENNIESVFEIQFSDVNKGGDADDPNASMGNTRAQFFAPRSIGWSDGQARIWLVNEFKNEPDVDGNIDERLRHTLFYSSLEADFGDKTYGRSWEWGADEAWFRKYQRDYYRTNEDYYSQINQRVIRYADILLLYAEVLNELSTTADAYQYVNIVRARANMAPLEEAYPEIGTDYDKFLDRLKTERVLELAGESFRWMDLKRWGDLTSQEGINELKTRDPDFNNFVLGKHHRLPLPQIEVENNTNLNQNTPY</sequence>
<proteinExistence type="inferred from homology"/>
<evidence type="ECO:0000313" key="9">
    <source>
        <dbReference type="EMBL" id="SKC85810.1"/>
    </source>
</evidence>
<dbReference type="InterPro" id="IPR011990">
    <property type="entry name" value="TPR-like_helical_dom_sf"/>
</dbReference>
<evidence type="ECO:0000256" key="3">
    <source>
        <dbReference type="ARBA" id="ARBA00022729"/>
    </source>
</evidence>